<proteinExistence type="inferred from homology"/>
<dbReference type="SUPFAM" id="SSF49764">
    <property type="entry name" value="HSP20-like chaperones"/>
    <property type="match status" value="1"/>
</dbReference>
<comment type="caution">
    <text evidence="5">The sequence shown here is derived from an EMBL/GenBank/DDBJ whole genome shotgun (WGS) entry which is preliminary data.</text>
</comment>
<dbReference type="PROSITE" id="PS01031">
    <property type="entry name" value="SHSP"/>
    <property type="match status" value="1"/>
</dbReference>
<name>A0AA38GS68_TAXCH</name>
<reference evidence="5 6" key="1">
    <citation type="journal article" date="2021" name="Nat. Plants">
        <title>The Taxus genome provides insights into paclitaxel biosynthesis.</title>
        <authorList>
            <person name="Xiong X."/>
            <person name="Gou J."/>
            <person name="Liao Q."/>
            <person name="Li Y."/>
            <person name="Zhou Q."/>
            <person name="Bi G."/>
            <person name="Li C."/>
            <person name="Du R."/>
            <person name="Wang X."/>
            <person name="Sun T."/>
            <person name="Guo L."/>
            <person name="Liang H."/>
            <person name="Lu P."/>
            <person name="Wu Y."/>
            <person name="Zhang Z."/>
            <person name="Ro D.K."/>
            <person name="Shang Y."/>
            <person name="Huang S."/>
            <person name="Yan J."/>
        </authorList>
    </citation>
    <scope>NUCLEOTIDE SEQUENCE [LARGE SCALE GENOMIC DNA]</scope>
    <source>
        <strain evidence="5">Ta-2019</strain>
    </source>
</reference>
<comment type="similarity">
    <text evidence="2 3">Belongs to the small heat shock protein (HSP20) family.</text>
</comment>
<dbReference type="AlphaFoldDB" id="A0AA38GS68"/>
<organism evidence="5 6">
    <name type="scientific">Taxus chinensis</name>
    <name type="common">Chinese yew</name>
    <name type="synonym">Taxus wallichiana var. chinensis</name>
    <dbReference type="NCBI Taxonomy" id="29808"/>
    <lineage>
        <taxon>Eukaryota</taxon>
        <taxon>Viridiplantae</taxon>
        <taxon>Streptophyta</taxon>
        <taxon>Embryophyta</taxon>
        <taxon>Tracheophyta</taxon>
        <taxon>Spermatophyta</taxon>
        <taxon>Pinopsida</taxon>
        <taxon>Pinidae</taxon>
        <taxon>Conifers II</taxon>
        <taxon>Cupressales</taxon>
        <taxon>Taxaceae</taxon>
        <taxon>Taxus</taxon>
    </lineage>
</organism>
<evidence type="ECO:0000256" key="1">
    <source>
        <dbReference type="ARBA" id="ARBA00023016"/>
    </source>
</evidence>
<keyword evidence="6" id="KW-1185">Reference proteome</keyword>
<accession>A0AA38GS68</accession>
<dbReference type="CDD" id="cd06472">
    <property type="entry name" value="ACD_ScHsp26_like"/>
    <property type="match status" value="1"/>
</dbReference>
<dbReference type="Proteomes" id="UP000824469">
    <property type="component" value="Unassembled WGS sequence"/>
</dbReference>
<dbReference type="InterPro" id="IPR031107">
    <property type="entry name" value="Small_HSP"/>
</dbReference>
<dbReference type="Gene3D" id="2.60.40.790">
    <property type="match status" value="1"/>
</dbReference>
<dbReference type="InterPro" id="IPR008978">
    <property type="entry name" value="HSP20-like_chaperone"/>
</dbReference>
<dbReference type="InterPro" id="IPR002068">
    <property type="entry name" value="A-crystallin/Hsp20_dom"/>
</dbReference>
<sequence>HFLVYCYDLPSLDMAIVPVYRRGGHSLQPWNEEGLSLLDSLFDPFTFGGMLTRDPFPLWDYSLSSLFSKDAQAVANTHVDWWESVDAHILQVDLPGVTKEEVEIVVENGRVLQVSGRRRKKAEAEEMMWRIGERSRVGYLRRLRLPANADVHQLKAELENGVLTITIPKLSSSSPSHQVRIVEIEE</sequence>
<keyword evidence="1" id="KW-0346">Stress response</keyword>
<protein>
    <recommendedName>
        <fullName evidence="4">SHSP domain-containing protein</fullName>
    </recommendedName>
</protein>
<evidence type="ECO:0000259" key="4">
    <source>
        <dbReference type="PROSITE" id="PS01031"/>
    </source>
</evidence>
<gene>
    <name evidence="5" type="ORF">KI387_007525</name>
</gene>
<dbReference type="Pfam" id="PF00011">
    <property type="entry name" value="HSP20"/>
    <property type="match status" value="1"/>
</dbReference>
<dbReference type="PANTHER" id="PTHR11527">
    <property type="entry name" value="HEAT-SHOCK PROTEIN 20 FAMILY MEMBER"/>
    <property type="match status" value="1"/>
</dbReference>
<evidence type="ECO:0000256" key="2">
    <source>
        <dbReference type="PROSITE-ProRule" id="PRU00285"/>
    </source>
</evidence>
<dbReference type="EMBL" id="JAHRHJ020000002">
    <property type="protein sequence ID" value="KAH9327347.1"/>
    <property type="molecule type" value="Genomic_DNA"/>
</dbReference>
<feature type="domain" description="SHSP" evidence="4">
    <location>
        <begin position="70"/>
        <end position="185"/>
    </location>
</feature>
<feature type="non-terminal residue" evidence="5">
    <location>
        <position position="186"/>
    </location>
</feature>
<evidence type="ECO:0000256" key="3">
    <source>
        <dbReference type="RuleBase" id="RU003616"/>
    </source>
</evidence>
<evidence type="ECO:0000313" key="6">
    <source>
        <dbReference type="Proteomes" id="UP000824469"/>
    </source>
</evidence>
<dbReference type="OMA" id="NTHVDWW"/>
<evidence type="ECO:0000313" key="5">
    <source>
        <dbReference type="EMBL" id="KAH9327347.1"/>
    </source>
</evidence>